<dbReference type="RefSeq" id="WP_188710398.1">
    <property type="nucleotide sequence ID" value="NZ_BMHO01000001.1"/>
</dbReference>
<dbReference type="GO" id="GO:0005886">
    <property type="term" value="C:plasma membrane"/>
    <property type="evidence" value="ECO:0007669"/>
    <property type="project" value="UniProtKB-SubCell"/>
</dbReference>
<accession>A0A916Y0E7</accession>
<dbReference type="InterPro" id="IPR036259">
    <property type="entry name" value="MFS_trans_sf"/>
</dbReference>
<feature type="chain" id="PRO_5036758114" evidence="6">
    <location>
        <begin position="23"/>
        <end position="411"/>
    </location>
</feature>
<comment type="caution">
    <text evidence="8">The sequence shown here is derived from an EMBL/GenBank/DDBJ whole genome shotgun (WGS) entry which is preliminary data.</text>
</comment>
<feature type="transmembrane region" description="Helical" evidence="5">
    <location>
        <begin position="335"/>
        <end position="360"/>
    </location>
</feature>
<organism evidence="8 9">
    <name type="scientific">Microbacterium faecale</name>
    <dbReference type="NCBI Taxonomy" id="1804630"/>
    <lineage>
        <taxon>Bacteria</taxon>
        <taxon>Bacillati</taxon>
        <taxon>Actinomycetota</taxon>
        <taxon>Actinomycetes</taxon>
        <taxon>Micrococcales</taxon>
        <taxon>Microbacteriaceae</taxon>
        <taxon>Microbacterium</taxon>
    </lineage>
</organism>
<evidence type="ECO:0000256" key="3">
    <source>
        <dbReference type="ARBA" id="ARBA00022989"/>
    </source>
</evidence>
<evidence type="ECO:0000256" key="5">
    <source>
        <dbReference type="SAM" id="Phobius"/>
    </source>
</evidence>
<dbReference type="Pfam" id="PF07690">
    <property type="entry name" value="MFS_1"/>
    <property type="match status" value="1"/>
</dbReference>
<keyword evidence="3 5" id="KW-1133">Transmembrane helix</keyword>
<evidence type="ECO:0000256" key="2">
    <source>
        <dbReference type="ARBA" id="ARBA00022692"/>
    </source>
</evidence>
<evidence type="ECO:0000256" key="1">
    <source>
        <dbReference type="ARBA" id="ARBA00004651"/>
    </source>
</evidence>
<keyword evidence="6" id="KW-0732">Signal</keyword>
<comment type="subcellular location">
    <subcellularLocation>
        <location evidence="1">Cell membrane</location>
        <topology evidence="1">Multi-pass membrane protein</topology>
    </subcellularLocation>
</comment>
<gene>
    <name evidence="8" type="primary">floR</name>
    <name evidence="8" type="ORF">GCM10010915_01240</name>
</gene>
<feature type="transmembrane region" description="Helical" evidence="5">
    <location>
        <begin position="99"/>
        <end position="120"/>
    </location>
</feature>
<sequence length="411" mass="41765">MKRVVLLAFAQCLAMGALTAPAVVGLSVRVREFVEPDAAAGLLGAIISLGSLAAMIANPLFGWLADHTGRRRGALTLGAVAGLVATVGVAWAPSPVALTAAWITAQAAYNMCFGAINGLISHGLADTDRTRAAGVLSSVSILGTLPGLAVAALLPHDVAVMMLVVPAFAAVAIPILALRLPRSARVDSAAPPHRPLDAVRTVASRAFVVVFTIRFVIAFELAAGLVFALYLFTDRWQVAEADSVRLVSLMTAVGAAGLVGTAAIIAASRLRRASARVLLGSALVGVTIATIARALAPTVLVFLLATLVAGCAIGAGFTASRSIAQAVLPPERSALGLGIFNVANTLAPAVAPAVAGALVVPGLVPWQADGYGAMYLALSVPIAACLALLPLLRERSAVAPSASPHLPQMHR</sequence>
<reference evidence="8" key="2">
    <citation type="submission" date="2020-09" db="EMBL/GenBank/DDBJ databases">
        <authorList>
            <person name="Sun Q."/>
            <person name="Zhou Y."/>
        </authorList>
    </citation>
    <scope>NUCLEOTIDE SEQUENCE</scope>
    <source>
        <strain evidence="8">CGMCC 1.15152</strain>
    </source>
</reference>
<evidence type="ECO:0000256" key="6">
    <source>
        <dbReference type="SAM" id="SignalP"/>
    </source>
</evidence>
<feature type="transmembrane region" description="Helical" evidence="5">
    <location>
        <begin position="244"/>
        <end position="265"/>
    </location>
</feature>
<feature type="domain" description="Major facilitator superfamily (MFS) profile" evidence="7">
    <location>
        <begin position="1"/>
        <end position="396"/>
    </location>
</feature>
<proteinExistence type="predicted"/>
<feature type="transmembrane region" description="Helical" evidence="5">
    <location>
        <begin position="277"/>
        <end position="296"/>
    </location>
</feature>
<feature type="transmembrane region" description="Helical" evidence="5">
    <location>
        <begin position="302"/>
        <end position="323"/>
    </location>
</feature>
<dbReference type="AlphaFoldDB" id="A0A916Y0E7"/>
<feature type="transmembrane region" description="Helical" evidence="5">
    <location>
        <begin position="372"/>
        <end position="392"/>
    </location>
</feature>
<evidence type="ECO:0000259" key="7">
    <source>
        <dbReference type="PROSITE" id="PS50850"/>
    </source>
</evidence>
<evidence type="ECO:0000313" key="9">
    <source>
        <dbReference type="Proteomes" id="UP000633205"/>
    </source>
</evidence>
<feature type="transmembrane region" description="Helical" evidence="5">
    <location>
        <begin position="132"/>
        <end position="154"/>
    </location>
</feature>
<evidence type="ECO:0000313" key="8">
    <source>
        <dbReference type="EMBL" id="GGD25039.1"/>
    </source>
</evidence>
<feature type="transmembrane region" description="Helical" evidence="5">
    <location>
        <begin position="202"/>
        <end position="232"/>
    </location>
</feature>
<dbReference type="InterPro" id="IPR020846">
    <property type="entry name" value="MFS_dom"/>
</dbReference>
<dbReference type="EMBL" id="BMHO01000001">
    <property type="protein sequence ID" value="GGD25039.1"/>
    <property type="molecule type" value="Genomic_DNA"/>
</dbReference>
<keyword evidence="9" id="KW-1185">Reference proteome</keyword>
<dbReference type="PANTHER" id="PTHR23528:SF1">
    <property type="entry name" value="MAJOR FACILITATOR SUPERFAMILY (MFS) PROFILE DOMAIN-CONTAINING PROTEIN"/>
    <property type="match status" value="1"/>
</dbReference>
<evidence type="ECO:0000256" key="4">
    <source>
        <dbReference type="ARBA" id="ARBA00023136"/>
    </source>
</evidence>
<protein>
    <submittedName>
        <fullName evidence="8">MFS transporter</fullName>
    </submittedName>
</protein>
<dbReference type="PROSITE" id="PS50850">
    <property type="entry name" value="MFS"/>
    <property type="match status" value="1"/>
</dbReference>
<keyword evidence="2 5" id="KW-0812">Transmembrane</keyword>
<dbReference type="GO" id="GO:0022857">
    <property type="term" value="F:transmembrane transporter activity"/>
    <property type="evidence" value="ECO:0007669"/>
    <property type="project" value="InterPro"/>
</dbReference>
<dbReference type="CDD" id="cd06174">
    <property type="entry name" value="MFS"/>
    <property type="match status" value="1"/>
</dbReference>
<keyword evidence="4 5" id="KW-0472">Membrane</keyword>
<dbReference type="Proteomes" id="UP000633205">
    <property type="component" value="Unassembled WGS sequence"/>
</dbReference>
<feature type="transmembrane region" description="Helical" evidence="5">
    <location>
        <begin position="160"/>
        <end position="181"/>
    </location>
</feature>
<feature type="signal peptide" evidence="6">
    <location>
        <begin position="1"/>
        <end position="22"/>
    </location>
</feature>
<feature type="transmembrane region" description="Helical" evidence="5">
    <location>
        <begin position="73"/>
        <end position="93"/>
    </location>
</feature>
<feature type="transmembrane region" description="Helical" evidence="5">
    <location>
        <begin position="38"/>
        <end position="61"/>
    </location>
</feature>
<dbReference type="Gene3D" id="1.20.1250.20">
    <property type="entry name" value="MFS general substrate transporter like domains"/>
    <property type="match status" value="1"/>
</dbReference>
<dbReference type="PANTHER" id="PTHR23528">
    <property type="match status" value="1"/>
</dbReference>
<reference evidence="8" key="1">
    <citation type="journal article" date="2014" name="Int. J. Syst. Evol. Microbiol.">
        <title>Complete genome sequence of Corynebacterium casei LMG S-19264T (=DSM 44701T), isolated from a smear-ripened cheese.</title>
        <authorList>
            <consortium name="US DOE Joint Genome Institute (JGI-PGF)"/>
            <person name="Walter F."/>
            <person name="Albersmeier A."/>
            <person name="Kalinowski J."/>
            <person name="Ruckert C."/>
        </authorList>
    </citation>
    <scope>NUCLEOTIDE SEQUENCE</scope>
    <source>
        <strain evidence="8">CGMCC 1.15152</strain>
    </source>
</reference>
<dbReference type="SUPFAM" id="SSF103473">
    <property type="entry name" value="MFS general substrate transporter"/>
    <property type="match status" value="1"/>
</dbReference>
<dbReference type="InterPro" id="IPR011701">
    <property type="entry name" value="MFS"/>
</dbReference>
<name>A0A916Y0E7_9MICO</name>